<evidence type="ECO:0000313" key="1">
    <source>
        <dbReference type="EMBL" id="KAH3737904.1"/>
    </source>
</evidence>
<proteinExistence type="predicted"/>
<gene>
    <name evidence="1" type="ORF">DPMN_044502</name>
</gene>
<reference evidence="1" key="2">
    <citation type="submission" date="2020-11" db="EMBL/GenBank/DDBJ databases">
        <authorList>
            <person name="McCartney M.A."/>
            <person name="Auch B."/>
            <person name="Kono T."/>
            <person name="Mallez S."/>
            <person name="Becker A."/>
            <person name="Gohl D.M."/>
            <person name="Silverstein K.A.T."/>
            <person name="Koren S."/>
            <person name="Bechman K.B."/>
            <person name="Herman A."/>
            <person name="Abrahante J.E."/>
            <person name="Garbe J."/>
        </authorList>
    </citation>
    <scope>NUCLEOTIDE SEQUENCE</scope>
    <source>
        <strain evidence="1">Duluth1</strain>
        <tissue evidence="1">Whole animal</tissue>
    </source>
</reference>
<protein>
    <submittedName>
        <fullName evidence="1">Uncharacterized protein</fullName>
    </submittedName>
</protein>
<organism evidence="1 2">
    <name type="scientific">Dreissena polymorpha</name>
    <name type="common">Zebra mussel</name>
    <name type="synonym">Mytilus polymorpha</name>
    <dbReference type="NCBI Taxonomy" id="45954"/>
    <lineage>
        <taxon>Eukaryota</taxon>
        <taxon>Metazoa</taxon>
        <taxon>Spiralia</taxon>
        <taxon>Lophotrochozoa</taxon>
        <taxon>Mollusca</taxon>
        <taxon>Bivalvia</taxon>
        <taxon>Autobranchia</taxon>
        <taxon>Heteroconchia</taxon>
        <taxon>Euheterodonta</taxon>
        <taxon>Imparidentia</taxon>
        <taxon>Neoheterodontei</taxon>
        <taxon>Myida</taxon>
        <taxon>Dreissenoidea</taxon>
        <taxon>Dreissenidae</taxon>
        <taxon>Dreissena</taxon>
    </lineage>
</organism>
<dbReference type="Proteomes" id="UP000828390">
    <property type="component" value="Unassembled WGS sequence"/>
</dbReference>
<dbReference type="AlphaFoldDB" id="A0A9D4HYT0"/>
<name>A0A9D4HYT0_DREPO</name>
<sequence>MQGCNSATKKQAIRRAVERRVQETADIPTDIDLEGELRSSQYFLEVMEGFRRQLGKLFPQVRGLLIMLMAIPNGSRAGEFVELRVCILPFHTFNQFIHSLINHKMCIK</sequence>
<comment type="caution">
    <text evidence="1">The sequence shown here is derived from an EMBL/GenBank/DDBJ whole genome shotgun (WGS) entry which is preliminary data.</text>
</comment>
<evidence type="ECO:0000313" key="2">
    <source>
        <dbReference type="Proteomes" id="UP000828390"/>
    </source>
</evidence>
<keyword evidence="2" id="KW-1185">Reference proteome</keyword>
<reference evidence="1" key="1">
    <citation type="journal article" date="2019" name="bioRxiv">
        <title>The Genome of the Zebra Mussel, Dreissena polymorpha: A Resource for Invasive Species Research.</title>
        <authorList>
            <person name="McCartney M.A."/>
            <person name="Auch B."/>
            <person name="Kono T."/>
            <person name="Mallez S."/>
            <person name="Zhang Y."/>
            <person name="Obille A."/>
            <person name="Becker A."/>
            <person name="Abrahante J.E."/>
            <person name="Garbe J."/>
            <person name="Badalamenti J.P."/>
            <person name="Herman A."/>
            <person name="Mangelson H."/>
            <person name="Liachko I."/>
            <person name="Sullivan S."/>
            <person name="Sone E.D."/>
            <person name="Koren S."/>
            <person name="Silverstein K.A.T."/>
            <person name="Beckman K.B."/>
            <person name="Gohl D.M."/>
        </authorList>
    </citation>
    <scope>NUCLEOTIDE SEQUENCE</scope>
    <source>
        <strain evidence="1">Duluth1</strain>
        <tissue evidence="1">Whole animal</tissue>
    </source>
</reference>
<dbReference type="EMBL" id="JAIWYP010000011">
    <property type="protein sequence ID" value="KAH3737904.1"/>
    <property type="molecule type" value="Genomic_DNA"/>
</dbReference>
<accession>A0A9D4HYT0</accession>